<dbReference type="PANTHER" id="PTHR37984:SF5">
    <property type="entry name" value="PROTEIN NYNRIN-LIKE"/>
    <property type="match status" value="1"/>
</dbReference>
<keyword evidence="6 10" id="KW-0255">Endonuclease</keyword>
<dbReference type="FunFam" id="3.10.10.10:FF:000007">
    <property type="entry name" value="Retrovirus-related Pol polyprotein from transposon 17.6-like Protein"/>
    <property type="match status" value="1"/>
</dbReference>
<dbReference type="PANTHER" id="PTHR37984">
    <property type="entry name" value="PROTEIN CBG26694"/>
    <property type="match status" value="1"/>
</dbReference>
<dbReference type="STRING" id="67767.A0A0J7KJB8"/>
<dbReference type="InterPro" id="IPR000477">
    <property type="entry name" value="RT_dom"/>
</dbReference>
<evidence type="ECO:0000256" key="5">
    <source>
        <dbReference type="ARBA" id="ARBA00022722"/>
    </source>
</evidence>
<dbReference type="InterPro" id="IPR050951">
    <property type="entry name" value="Retrovirus_Pol_polyprotein"/>
</dbReference>
<evidence type="ECO:0000256" key="2">
    <source>
        <dbReference type="ARBA" id="ARBA00022670"/>
    </source>
</evidence>
<dbReference type="Gene3D" id="3.10.10.10">
    <property type="entry name" value="HIV Type 1 Reverse Transcriptase, subunit A, domain 1"/>
    <property type="match status" value="1"/>
</dbReference>
<evidence type="ECO:0000313" key="11">
    <source>
        <dbReference type="Proteomes" id="UP000036403"/>
    </source>
</evidence>
<keyword evidence="5" id="KW-0540">Nuclease</keyword>
<feature type="domain" description="Reverse transcriptase" evidence="9">
    <location>
        <begin position="2"/>
        <end position="186"/>
    </location>
</feature>
<dbReference type="GO" id="GO:0008233">
    <property type="term" value="F:peptidase activity"/>
    <property type="evidence" value="ECO:0007669"/>
    <property type="project" value="UniProtKB-KW"/>
</dbReference>
<keyword evidence="11" id="KW-1185">Reference proteome</keyword>
<dbReference type="PaxDb" id="67767-A0A0J7KJB8"/>
<proteinExistence type="predicted"/>
<dbReference type="AlphaFoldDB" id="A0A0J7KJB8"/>
<dbReference type="SUPFAM" id="SSF56672">
    <property type="entry name" value="DNA/RNA polymerases"/>
    <property type="match status" value="1"/>
</dbReference>
<dbReference type="GO" id="GO:0004519">
    <property type="term" value="F:endonuclease activity"/>
    <property type="evidence" value="ECO:0007669"/>
    <property type="project" value="UniProtKB-KW"/>
</dbReference>
<keyword evidence="4" id="KW-0548">Nucleotidyltransferase</keyword>
<dbReference type="GO" id="GO:0006508">
    <property type="term" value="P:proteolysis"/>
    <property type="evidence" value="ECO:0007669"/>
    <property type="project" value="UniProtKB-KW"/>
</dbReference>
<keyword evidence="8" id="KW-0695">RNA-directed DNA polymerase</keyword>
<organism evidence="10 11">
    <name type="scientific">Lasius niger</name>
    <name type="common">Black garden ant</name>
    <dbReference type="NCBI Taxonomy" id="67767"/>
    <lineage>
        <taxon>Eukaryota</taxon>
        <taxon>Metazoa</taxon>
        <taxon>Ecdysozoa</taxon>
        <taxon>Arthropoda</taxon>
        <taxon>Hexapoda</taxon>
        <taxon>Insecta</taxon>
        <taxon>Pterygota</taxon>
        <taxon>Neoptera</taxon>
        <taxon>Endopterygota</taxon>
        <taxon>Hymenoptera</taxon>
        <taxon>Apocrita</taxon>
        <taxon>Aculeata</taxon>
        <taxon>Formicoidea</taxon>
        <taxon>Formicidae</taxon>
        <taxon>Formicinae</taxon>
        <taxon>Lasius</taxon>
        <taxon>Lasius</taxon>
    </lineage>
</organism>
<comment type="caution">
    <text evidence="10">The sequence shown here is derived from an EMBL/GenBank/DDBJ whole genome shotgun (WGS) entry which is preliminary data.</text>
</comment>
<dbReference type="EC" id="2.7.7.49" evidence="1"/>
<evidence type="ECO:0000256" key="7">
    <source>
        <dbReference type="ARBA" id="ARBA00022801"/>
    </source>
</evidence>
<dbReference type="Pfam" id="PF00078">
    <property type="entry name" value="RVT_1"/>
    <property type="match status" value="1"/>
</dbReference>
<dbReference type="EMBL" id="LBMM01006765">
    <property type="protein sequence ID" value="KMQ90352.1"/>
    <property type="molecule type" value="Genomic_DNA"/>
</dbReference>
<dbReference type="FunFam" id="3.30.70.270:FF:000020">
    <property type="entry name" value="Transposon Tf2-6 polyprotein-like Protein"/>
    <property type="match status" value="1"/>
</dbReference>
<keyword evidence="7" id="KW-0378">Hydrolase</keyword>
<sequence length="316" mass="36210">MLKNEIVRTSASQWNALLLVVSKKADASGKPKPRVVVDFPRLNDLTIGDSFPLPNITDILDQLGNAKYFTTLDLASGYHQIPMAEQDKNKTTFSTPYGHYEFNRMPFRLKNAPATFQRLMNSVFTEIQGLKCLVYLDDIVKYGASLEDHNKRLKEVLQKLRENNLKLQPDKCEFLRKEVIYLGHIISENGISPDPSKLTAIKEFPTPKIVKDVQSFIGLAGYYRKFIEDFSRTAKPLTKLTKKAEKFEWTTEQQNAFDTLEEKLITAPVPRFYAGIHRNHRCFRLCNRSSAIARKSRQRPANCLRQQNLIAGEAKL</sequence>
<gene>
    <name evidence="10" type="ORF">RF55_9906</name>
</gene>
<dbReference type="InterPro" id="IPR043128">
    <property type="entry name" value="Rev_trsase/Diguanyl_cyclase"/>
</dbReference>
<evidence type="ECO:0000259" key="9">
    <source>
        <dbReference type="PROSITE" id="PS50878"/>
    </source>
</evidence>
<evidence type="ECO:0000256" key="3">
    <source>
        <dbReference type="ARBA" id="ARBA00022679"/>
    </source>
</evidence>
<evidence type="ECO:0000256" key="4">
    <source>
        <dbReference type="ARBA" id="ARBA00022695"/>
    </source>
</evidence>
<name>A0A0J7KJB8_LASNI</name>
<dbReference type="PROSITE" id="PS50878">
    <property type="entry name" value="RT_POL"/>
    <property type="match status" value="1"/>
</dbReference>
<dbReference type="OrthoDB" id="430238at2759"/>
<keyword evidence="2" id="KW-0645">Protease</keyword>
<keyword evidence="3" id="KW-0808">Transferase</keyword>
<dbReference type="Gene3D" id="3.30.70.270">
    <property type="match status" value="2"/>
</dbReference>
<dbReference type="CDD" id="cd01647">
    <property type="entry name" value="RT_LTR"/>
    <property type="match status" value="1"/>
</dbReference>
<evidence type="ECO:0000256" key="6">
    <source>
        <dbReference type="ARBA" id="ARBA00022759"/>
    </source>
</evidence>
<protein>
    <recommendedName>
        <fullName evidence="1">RNA-directed DNA polymerase</fullName>
        <ecNumber evidence="1">2.7.7.49</ecNumber>
    </recommendedName>
</protein>
<reference evidence="10 11" key="1">
    <citation type="submission" date="2015-04" db="EMBL/GenBank/DDBJ databases">
        <title>Lasius niger genome sequencing.</title>
        <authorList>
            <person name="Konorov E.A."/>
            <person name="Nikitin M.A."/>
            <person name="Kirill M.V."/>
            <person name="Chang P."/>
        </authorList>
    </citation>
    <scope>NUCLEOTIDE SEQUENCE [LARGE SCALE GENOMIC DNA]</scope>
    <source>
        <tissue evidence="10">Whole</tissue>
    </source>
</reference>
<dbReference type="Proteomes" id="UP000036403">
    <property type="component" value="Unassembled WGS sequence"/>
</dbReference>
<evidence type="ECO:0000313" key="10">
    <source>
        <dbReference type="EMBL" id="KMQ90352.1"/>
    </source>
</evidence>
<evidence type="ECO:0000256" key="1">
    <source>
        <dbReference type="ARBA" id="ARBA00012493"/>
    </source>
</evidence>
<dbReference type="InterPro" id="IPR043502">
    <property type="entry name" value="DNA/RNA_pol_sf"/>
</dbReference>
<dbReference type="GO" id="GO:0003964">
    <property type="term" value="F:RNA-directed DNA polymerase activity"/>
    <property type="evidence" value="ECO:0007669"/>
    <property type="project" value="UniProtKB-KW"/>
</dbReference>
<accession>A0A0J7KJB8</accession>
<evidence type="ECO:0000256" key="8">
    <source>
        <dbReference type="ARBA" id="ARBA00022918"/>
    </source>
</evidence>